<dbReference type="EMBL" id="WAAR01000070">
    <property type="protein sequence ID" value="KAB1111327.1"/>
    <property type="molecule type" value="Genomic_DNA"/>
</dbReference>
<comment type="similarity">
    <text evidence="1">Belongs to the cytochrome P450 family.</text>
</comment>
<keyword evidence="5 7" id="KW-0408">Iron</keyword>
<evidence type="ECO:0000256" key="2">
    <source>
        <dbReference type="ARBA" id="ARBA00022617"/>
    </source>
</evidence>
<evidence type="ECO:0000313" key="9">
    <source>
        <dbReference type="EMBL" id="KAB1111327.1"/>
    </source>
</evidence>
<dbReference type="RefSeq" id="WP_114920093.1">
    <property type="nucleotide sequence ID" value="NZ_CBDRIO010000026.1"/>
</dbReference>
<evidence type="ECO:0000313" key="8">
    <source>
        <dbReference type="EMBL" id="AXH92079.1"/>
    </source>
</evidence>
<evidence type="ECO:0000313" key="10">
    <source>
        <dbReference type="Proteomes" id="UP000253958"/>
    </source>
</evidence>
<dbReference type="PRINTS" id="PR00463">
    <property type="entry name" value="EP450I"/>
</dbReference>
<proteinExistence type="inferred from homology"/>
<reference evidence="9 11" key="3">
    <citation type="submission" date="2019-09" db="EMBL/GenBank/DDBJ databases">
        <title>High taxonomic diversity of Micromonospora strains isolated from Medicago sativa nodules in different geographical locations.</title>
        <authorList>
            <person name="Martinez-Hidalgo P."/>
            <person name="Flores-Felix J.D."/>
            <person name="Velazquez E."/>
            <person name="Brau L."/>
            <person name="Trujillo M.E."/>
            <person name="Martinez-Molina E."/>
        </authorList>
    </citation>
    <scope>NUCLEOTIDE SEQUENCE [LARGE SCALE GENOMIC DNA]</scope>
    <source>
        <strain evidence="9 11">ALFB5</strain>
    </source>
</reference>
<keyword evidence="4" id="KW-0560">Oxidoreductase</keyword>
<evidence type="ECO:0000256" key="4">
    <source>
        <dbReference type="ARBA" id="ARBA00023002"/>
    </source>
</evidence>
<sequence>MVAADTTKPEVPVLPGRLPIAGHAPLLMSQGLRLMERARDTAPVVRIYLGRKPVYVVNDADLLRRVLVTDAPAFAGKGPLVEKAKLVLGNGISCSTGDFNHRQRRLMQPAFHKERVAGYVDVMRAIAGERIAGWRDGDRIVMEQEMREIALTVAAKALFASDIGREAVEEFRTSIPIAVSGVAVRTMMPALAALPTPGNRRFDRALHRLHQIIDRMIQAYRRDGVDHGDVLSMLLAARDEDTGEPMPDLQVHAEVMTIATAATETTNGALVWAAYELGQREDVERRLHEELTDVLSDRPVTAADLPKLEYTRRFLSEVLRLYAMWVLTRQTTRAVELGGHTLPAGATIMFSPQAIHRDPRIYRDPLRFDPDRWLPERAAEVPRNAFLPFGSGRYICIGEQFAMTEMLVVFATLVRRLRLRPVPGHVVKPSVAKGGLPNSLPMVVESRRT</sequence>
<dbReference type="Gene3D" id="1.10.630.10">
    <property type="entry name" value="Cytochrome P450"/>
    <property type="match status" value="1"/>
</dbReference>
<keyword evidence="6" id="KW-0503">Monooxygenase</keyword>
<dbReference type="PANTHER" id="PTHR24291:SF50">
    <property type="entry name" value="BIFUNCTIONAL ALBAFLAVENONE MONOOXYGENASE_TERPENE SYNTHASE"/>
    <property type="match status" value="1"/>
</dbReference>
<dbReference type="InterPro" id="IPR050196">
    <property type="entry name" value="Cytochrome_P450_Monoox"/>
</dbReference>
<dbReference type="AlphaFoldDB" id="A0A6N3K542"/>
<reference evidence="8 10" key="2">
    <citation type="submission" date="2018-08" db="EMBL/GenBank/DDBJ databases">
        <title>Streptomyces kandeliansis sp. nov., an endophytic bacterium isolated from mangrove plant.</title>
        <authorList>
            <person name="Wang R."/>
        </authorList>
    </citation>
    <scope>NUCLEOTIDE SEQUENCE [LARGE SCALE GENOMIC DNA]</scope>
    <source>
        <strain evidence="8">110B</strain>
        <strain evidence="10">H14(2018)</strain>
    </source>
</reference>
<dbReference type="Proteomes" id="UP000471364">
    <property type="component" value="Unassembled WGS sequence"/>
</dbReference>
<name>A0A6N3K542_9ACTN</name>
<comment type="cofactor">
    <cofactor evidence="7">
        <name>heme</name>
        <dbReference type="ChEBI" id="CHEBI:30413"/>
    </cofactor>
</comment>
<dbReference type="SUPFAM" id="SSF48264">
    <property type="entry name" value="Cytochrome P450"/>
    <property type="match status" value="1"/>
</dbReference>
<keyword evidence="3 7" id="KW-0479">Metal-binding</keyword>
<dbReference type="Proteomes" id="UP000253958">
    <property type="component" value="Chromosome"/>
</dbReference>
<organism evidence="8 10">
    <name type="scientific">Micromonospora aurantiaca</name>
    <name type="common">nom. illeg.</name>
    <dbReference type="NCBI Taxonomy" id="47850"/>
    <lineage>
        <taxon>Bacteria</taxon>
        <taxon>Bacillati</taxon>
        <taxon>Actinomycetota</taxon>
        <taxon>Actinomycetes</taxon>
        <taxon>Micromonosporales</taxon>
        <taxon>Micromonosporaceae</taxon>
        <taxon>Micromonospora</taxon>
    </lineage>
</organism>
<dbReference type="InterPro" id="IPR036396">
    <property type="entry name" value="Cyt_P450_sf"/>
</dbReference>
<gene>
    <name evidence="8" type="ORF">DVH21_20345</name>
    <name evidence="9" type="ORF">F6X54_16705</name>
</gene>
<dbReference type="GO" id="GO:0020037">
    <property type="term" value="F:heme binding"/>
    <property type="evidence" value="ECO:0007669"/>
    <property type="project" value="InterPro"/>
</dbReference>
<dbReference type="PANTHER" id="PTHR24291">
    <property type="entry name" value="CYTOCHROME P450 FAMILY 4"/>
    <property type="match status" value="1"/>
</dbReference>
<dbReference type="EMBL" id="CP031263">
    <property type="protein sequence ID" value="AXH92079.1"/>
    <property type="molecule type" value="Genomic_DNA"/>
</dbReference>
<dbReference type="CDD" id="cd11049">
    <property type="entry name" value="CYP170A1-like"/>
    <property type="match status" value="1"/>
</dbReference>
<keyword evidence="11" id="KW-1185">Reference proteome</keyword>
<dbReference type="GO" id="GO:0005506">
    <property type="term" value="F:iron ion binding"/>
    <property type="evidence" value="ECO:0007669"/>
    <property type="project" value="InterPro"/>
</dbReference>
<feature type="binding site" description="axial binding residue" evidence="7">
    <location>
        <position position="396"/>
    </location>
    <ligand>
        <name>heme</name>
        <dbReference type="ChEBI" id="CHEBI:30413"/>
    </ligand>
    <ligandPart>
        <name>Fe</name>
        <dbReference type="ChEBI" id="CHEBI:18248"/>
    </ligandPart>
</feature>
<dbReference type="GO" id="GO:0016705">
    <property type="term" value="F:oxidoreductase activity, acting on paired donors, with incorporation or reduction of molecular oxygen"/>
    <property type="evidence" value="ECO:0007669"/>
    <property type="project" value="InterPro"/>
</dbReference>
<evidence type="ECO:0000256" key="7">
    <source>
        <dbReference type="PIRSR" id="PIRSR602401-1"/>
    </source>
</evidence>
<dbReference type="GO" id="GO:0004497">
    <property type="term" value="F:monooxygenase activity"/>
    <property type="evidence" value="ECO:0007669"/>
    <property type="project" value="UniProtKB-KW"/>
</dbReference>
<dbReference type="InterPro" id="IPR001128">
    <property type="entry name" value="Cyt_P450"/>
</dbReference>
<dbReference type="InterPro" id="IPR002401">
    <property type="entry name" value="Cyt_P450_E_grp-I"/>
</dbReference>
<accession>A0A6N3K542</accession>
<evidence type="ECO:0000256" key="6">
    <source>
        <dbReference type="ARBA" id="ARBA00023033"/>
    </source>
</evidence>
<keyword evidence="2 7" id="KW-0349">Heme</keyword>
<evidence type="ECO:0000313" key="11">
    <source>
        <dbReference type="Proteomes" id="UP000471364"/>
    </source>
</evidence>
<dbReference type="Pfam" id="PF00067">
    <property type="entry name" value="p450"/>
    <property type="match status" value="1"/>
</dbReference>
<evidence type="ECO:0000256" key="1">
    <source>
        <dbReference type="ARBA" id="ARBA00010617"/>
    </source>
</evidence>
<evidence type="ECO:0000256" key="3">
    <source>
        <dbReference type="ARBA" id="ARBA00022723"/>
    </source>
</evidence>
<reference evidence="8 10" key="1">
    <citation type="submission" date="2018-07" db="EMBL/GenBank/DDBJ databases">
        <authorList>
            <person name="Ye Y."/>
        </authorList>
    </citation>
    <scope>NUCLEOTIDE SEQUENCE [LARGE SCALE GENOMIC DNA]</scope>
    <source>
        <strain evidence="8">110B</strain>
        <strain evidence="10">H14(2018)</strain>
    </source>
</reference>
<dbReference type="PRINTS" id="PR00385">
    <property type="entry name" value="P450"/>
</dbReference>
<protein>
    <submittedName>
        <fullName evidence="8">Cytochrome P450</fullName>
    </submittedName>
</protein>
<evidence type="ECO:0000256" key="5">
    <source>
        <dbReference type="ARBA" id="ARBA00023004"/>
    </source>
</evidence>